<comment type="subcellular location">
    <subcellularLocation>
        <location evidence="1">Cell membrane</location>
        <topology evidence="1">Peripheral membrane protein</topology>
    </subcellularLocation>
</comment>
<accession>A0ABY6HMC5</accession>
<evidence type="ECO:0000256" key="5">
    <source>
        <dbReference type="ARBA" id="ARBA00022840"/>
    </source>
</evidence>
<keyword evidence="2" id="KW-0813">Transport</keyword>
<dbReference type="InterPro" id="IPR027417">
    <property type="entry name" value="P-loop_NTPase"/>
</dbReference>
<dbReference type="GO" id="GO:0005524">
    <property type="term" value="F:ATP binding"/>
    <property type="evidence" value="ECO:0007669"/>
    <property type="project" value="UniProtKB-KW"/>
</dbReference>
<keyword evidence="3" id="KW-1003">Cell membrane</keyword>
<evidence type="ECO:0000256" key="1">
    <source>
        <dbReference type="ARBA" id="ARBA00004202"/>
    </source>
</evidence>
<comment type="function">
    <text evidence="8">Probably part of an ABC transporter complex. Responsible for energy coupling to the transport system.</text>
</comment>
<evidence type="ECO:0000259" key="9">
    <source>
        <dbReference type="PROSITE" id="PS50893"/>
    </source>
</evidence>
<keyword evidence="4" id="KW-0547">Nucleotide-binding</keyword>
<dbReference type="PROSITE" id="PS00211">
    <property type="entry name" value="ABC_TRANSPORTER_1"/>
    <property type="match status" value="1"/>
</dbReference>
<keyword evidence="5 10" id="KW-0067">ATP-binding</keyword>
<dbReference type="PROSITE" id="PS50893">
    <property type="entry name" value="ABC_TRANSPORTER_2"/>
    <property type="match status" value="1"/>
</dbReference>
<evidence type="ECO:0000256" key="3">
    <source>
        <dbReference type="ARBA" id="ARBA00022475"/>
    </source>
</evidence>
<dbReference type="InterPro" id="IPR003593">
    <property type="entry name" value="AAA+_ATPase"/>
</dbReference>
<reference evidence="10" key="1">
    <citation type="submission" date="2022-09" db="EMBL/GenBank/DDBJ databases">
        <title>Actin cytoskeleton and complex cell architecture in an #Asgard archaeon.</title>
        <authorList>
            <person name="Ponce Toledo R.I."/>
            <person name="Schleper C."/>
            <person name="Rodrigues Oliveira T."/>
            <person name="Wollweber F."/>
            <person name="Xu J."/>
            <person name="Rittmann S."/>
            <person name="Klingl A."/>
            <person name="Pilhofer M."/>
        </authorList>
    </citation>
    <scope>NUCLEOTIDE SEQUENCE</scope>
    <source>
        <strain evidence="10">B-35</strain>
    </source>
</reference>
<evidence type="ECO:0000256" key="7">
    <source>
        <dbReference type="ARBA" id="ARBA00023136"/>
    </source>
</evidence>
<keyword evidence="6" id="KW-1278">Translocase</keyword>
<evidence type="ECO:0000256" key="4">
    <source>
        <dbReference type="ARBA" id="ARBA00022741"/>
    </source>
</evidence>
<dbReference type="SUPFAM" id="SSF52540">
    <property type="entry name" value="P-loop containing nucleoside triphosphate hydrolases"/>
    <property type="match status" value="1"/>
</dbReference>
<evidence type="ECO:0000256" key="8">
    <source>
        <dbReference type="ARBA" id="ARBA00025157"/>
    </source>
</evidence>
<dbReference type="Proteomes" id="UP001208689">
    <property type="component" value="Chromosome"/>
</dbReference>
<dbReference type="EMBL" id="CP104013">
    <property type="protein sequence ID" value="UYP44664.1"/>
    <property type="molecule type" value="Genomic_DNA"/>
</dbReference>
<gene>
    <name evidence="10" type="ORF">NEF87_000949</name>
</gene>
<evidence type="ECO:0000313" key="11">
    <source>
        <dbReference type="Proteomes" id="UP001208689"/>
    </source>
</evidence>
<dbReference type="CDD" id="cd03225">
    <property type="entry name" value="ABC_cobalt_CbiO_domain1"/>
    <property type="match status" value="1"/>
</dbReference>
<sequence>MTNRTQTPYSKEITNTSQIEIKNLTFSFIPGQVILKNLSLSIQKGESVVVMGANGSGKSTLLLCILNLLARFEGQILVENMEVNSKNQRYIRRKVGIMFQNPNDQLFLPTVHQELEFGLVNLGYNEKQVKNRIEETITELKLENLMEKKTFHLSYGEKKKIAFASIYAMDPDIFLLDEPFANLDPKSKSDLISILHQLNKRNKTIICISHEIDHIPLFFSKTIVLNQGETLFEGSRRDLYAQPQILQQANLEIPIVSKLYYQLVENLKLTPQEKVPLKEEELIAFIANNVKKVQ</sequence>
<evidence type="ECO:0000256" key="6">
    <source>
        <dbReference type="ARBA" id="ARBA00022967"/>
    </source>
</evidence>
<evidence type="ECO:0000313" key="10">
    <source>
        <dbReference type="EMBL" id="UYP44664.1"/>
    </source>
</evidence>
<dbReference type="Gene3D" id="3.40.50.300">
    <property type="entry name" value="P-loop containing nucleotide triphosphate hydrolases"/>
    <property type="match status" value="1"/>
</dbReference>
<dbReference type="Pfam" id="PF00005">
    <property type="entry name" value="ABC_tran"/>
    <property type="match status" value="1"/>
</dbReference>
<organism evidence="10 11">
    <name type="scientific">Candidatus Lokiarchaeum ossiferum</name>
    <dbReference type="NCBI Taxonomy" id="2951803"/>
    <lineage>
        <taxon>Archaea</taxon>
        <taxon>Promethearchaeati</taxon>
        <taxon>Promethearchaeota</taxon>
        <taxon>Promethearchaeia</taxon>
        <taxon>Promethearchaeales</taxon>
        <taxon>Promethearchaeaceae</taxon>
        <taxon>Candidatus Lokiarchaeum</taxon>
    </lineage>
</organism>
<dbReference type="InterPro" id="IPR050095">
    <property type="entry name" value="ECF_ABC_transporter_ATP-bd"/>
</dbReference>
<name>A0ABY6HMC5_9ARCH</name>
<dbReference type="InterPro" id="IPR015856">
    <property type="entry name" value="ABC_transpr_CbiO/EcfA_su"/>
</dbReference>
<protein>
    <submittedName>
        <fullName evidence="10">Glucose import ATP-binding protein GlcV</fullName>
    </submittedName>
</protein>
<keyword evidence="11" id="KW-1185">Reference proteome</keyword>
<keyword evidence="7" id="KW-0472">Membrane</keyword>
<proteinExistence type="predicted"/>
<dbReference type="InterPro" id="IPR017871">
    <property type="entry name" value="ABC_transporter-like_CS"/>
</dbReference>
<evidence type="ECO:0000256" key="2">
    <source>
        <dbReference type="ARBA" id="ARBA00022448"/>
    </source>
</evidence>
<feature type="domain" description="ABC transporter" evidence="9">
    <location>
        <begin position="19"/>
        <end position="252"/>
    </location>
</feature>
<dbReference type="PANTHER" id="PTHR43553">
    <property type="entry name" value="HEAVY METAL TRANSPORTER"/>
    <property type="match status" value="1"/>
</dbReference>
<dbReference type="SMART" id="SM00382">
    <property type="entry name" value="AAA"/>
    <property type="match status" value="1"/>
</dbReference>
<dbReference type="PANTHER" id="PTHR43553:SF27">
    <property type="entry name" value="ENERGY-COUPLING FACTOR TRANSPORTER ATP-BINDING PROTEIN ECFA2"/>
    <property type="match status" value="1"/>
</dbReference>
<dbReference type="InterPro" id="IPR003439">
    <property type="entry name" value="ABC_transporter-like_ATP-bd"/>
</dbReference>